<feature type="transmembrane region" description="Helical" evidence="8">
    <location>
        <begin position="173"/>
        <end position="199"/>
    </location>
</feature>
<feature type="transmembrane region" description="Helical" evidence="8">
    <location>
        <begin position="133"/>
        <end position="161"/>
    </location>
</feature>
<feature type="transmembrane region" description="Helical" evidence="8">
    <location>
        <begin position="71"/>
        <end position="96"/>
    </location>
</feature>
<feature type="transmembrane region" description="Helical" evidence="8">
    <location>
        <begin position="393"/>
        <end position="416"/>
    </location>
</feature>
<dbReference type="PANTHER" id="PTHR43045">
    <property type="entry name" value="SHIKIMATE TRANSPORTER"/>
    <property type="match status" value="1"/>
</dbReference>
<evidence type="ECO:0000256" key="3">
    <source>
        <dbReference type="ARBA" id="ARBA00022475"/>
    </source>
</evidence>
<keyword evidence="3" id="KW-1003">Cell membrane</keyword>
<accession>A0ABQ1MEJ1</accession>
<feature type="transmembrane region" description="Helical" evidence="8">
    <location>
        <begin position="39"/>
        <end position="65"/>
    </location>
</feature>
<feature type="transmembrane region" description="Helical" evidence="8">
    <location>
        <begin position="211"/>
        <end position="230"/>
    </location>
</feature>
<organism evidence="10 11">
    <name type="scientific">Brevibacterium sediminis</name>
    <dbReference type="NCBI Taxonomy" id="1857024"/>
    <lineage>
        <taxon>Bacteria</taxon>
        <taxon>Bacillati</taxon>
        <taxon>Actinomycetota</taxon>
        <taxon>Actinomycetes</taxon>
        <taxon>Micrococcales</taxon>
        <taxon>Brevibacteriaceae</taxon>
        <taxon>Brevibacterium</taxon>
    </lineage>
</organism>
<feature type="transmembrane region" description="Helical" evidence="8">
    <location>
        <begin position="359"/>
        <end position="381"/>
    </location>
</feature>
<evidence type="ECO:0000313" key="11">
    <source>
        <dbReference type="Proteomes" id="UP000632322"/>
    </source>
</evidence>
<dbReference type="EMBL" id="BMJG01000005">
    <property type="protein sequence ID" value="GGC37322.1"/>
    <property type="molecule type" value="Genomic_DNA"/>
</dbReference>
<feature type="compositionally biased region" description="Polar residues" evidence="7">
    <location>
        <begin position="1"/>
        <end position="23"/>
    </location>
</feature>
<evidence type="ECO:0000313" key="10">
    <source>
        <dbReference type="EMBL" id="GGC37322.1"/>
    </source>
</evidence>
<dbReference type="RefSeq" id="WP_219922300.1">
    <property type="nucleotide sequence ID" value="NZ_BMJG01000005.1"/>
</dbReference>
<dbReference type="PROSITE" id="PS50850">
    <property type="entry name" value="MFS"/>
    <property type="match status" value="1"/>
</dbReference>
<dbReference type="SUPFAM" id="SSF103473">
    <property type="entry name" value="MFS general substrate transporter"/>
    <property type="match status" value="1"/>
</dbReference>
<reference evidence="11" key="1">
    <citation type="journal article" date="2019" name="Int. J. Syst. Evol. Microbiol.">
        <title>The Global Catalogue of Microorganisms (GCM) 10K type strain sequencing project: providing services to taxonomists for standard genome sequencing and annotation.</title>
        <authorList>
            <consortium name="The Broad Institute Genomics Platform"/>
            <consortium name="The Broad Institute Genome Sequencing Center for Infectious Disease"/>
            <person name="Wu L."/>
            <person name="Ma J."/>
        </authorList>
    </citation>
    <scope>NUCLEOTIDE SEQUENCE [LARGE SCALE GENOMIC DNA]</scope>
    <source>
        <strain evidence="11">CGMCC 1.15472</strain>
    </source>
</reference>
<proteinExistence type="predicted"/>
<keyword evidence="2" id="KW-0813">Transport</keyword>
<feature type="transmembrane region" description="Helical" evidence="8">
    <location>
        <begin position="428"/>
        <end position="446"/>
    </location>
</feature>
<keyword evidence="11" id="KW-1185">Reference proteome</keyword>
<evidence type="ECO:0000256" key="5">
    <source>
        <dbReference type="ARBA" id="ARBA00022989"/>
    </source>
</evidence>
<name>A0ABQ1MEJ1_9MICO</name>
<feature type="transmembrane region" description="Helical" evidence="8">
    <location>
        <begin position="334"/>
        <end position="353"/>
    </location>
</feature>
<comment type="caution">
    <text evidence="10">The sequence shown here is derived from an EMBL/GenBank/DDBJ whole genome shotgun (WGS) entry which is preliminary data.</text>
</comment>
<evidence type="ECO:0000256" key="1">
    <source>
        <dbReference type="ARBA" id="ARBA00004651"/>
    </source>
</evidence>
<evidence type="ECO:0000256" key="6">
    <source>
        <dbReference type="ARBA" id="ARBA00023136"/>
    </source>
</evidence>
<evidence type="ECO:0000256" key="2">
    <source>
        <dbReference type="ARBA" id="ARBA00022448"/>
    </source>
</evidence>
<evidence type="ECO:0000256" key="7">
    <source>
        <dbReference type="SAM" id="MobiDB-lite"/>
    </source>
</evidence>
<feature type="domain" description="Major facilitator superfamily (MFS) profile" evidence="9">
    <location>
        <begin position="34"/>
        <end position="451"/>
    </location>
</feature>
<evidence type="ECO:0000259" key="9">
    <source>
        <dbReference type="PROSITE" id="PS50850"/>
    </source>
</evidence>
<dbReference type="Pfam" id="PF00083">
    <property type="entry name" value="Sugar_tr"/>
    <property type="match status" value="1"/>
</dbReference>
<dbReference type="PROSITE" id="PS00217">
    <property type="entry name" value="SUGAR_TRANSPORT_2"/>
    <property type="match status" value="1"/>
</dbReference>
<protein>
    <submittedName>
        <fullName evidence="10">MFS transporter</fullName>
    </submittedName>
</protein>
<comment type="subcellular location">
    <subcellularLocation>
        <location evidence="1">Cell membrane</location>
        <topology evidence="1">Multi-pass membrane protein</topology>
    </subcellularLocation>
</comment>
<evidence type="ECO:0000256" key="4">
    <source>
        <dbReference type="ARBA" id="ARBA00022692"/>
    </source>
</evidence>
<dbReference type="PANTHER" id="PTHR43045:SF1">
    <property type="entry name" value="SHIKIMATE TRANSPORTER"/>
    <property type="match status" value="1"/>
</dbReference>
<dbReference type="InterPro" id="IPR020846">
    <property type="entry name" value="MFS_dom"/>
</dbReference>
<dbReference type="Gene3D" id="1.20.1250.20">
    <property type="entry name" value="MFS general substrate transporter like domains"/>
    <property type="match status" value="2"/>
</dbReference>
<dbReference type="Proteomes" id="UP000632322">
    <property type="component" value="Unassembled WGS sequence"/>
</dbReference>
<feature type="transmembrane region" description="Helical" evidence="8">
    <location>
        <begin position="268"/>
        <end position="292"/>
    </location>
</feature>
<dbReference type="InterPro" id="IPR005828">
    <property type="entry name" value="MFS_sugar_transport-like"/>
</dbReference>
<feature type="transmembrane region" description="Helical" evidence="8">
    <location>
        <begin position="304"/>
        <end position="322"/>
    </location>
</feature>
<keyword evidence="6 8" id="KW-0472">Membrane</keyword>
<feature type="transmembrane region" description="Helical" evidence="8">
    <location>
        <begin position="108"/>
        <end position="127"/>
    </location>
</feature>
<dbReference type="InterPro" id="IPR036259">
    <property type="entry name" value="MFS_trans_sf"/>
</dbReference>
<sequence>MQSAPNSPTGPDATTSGMTTTKLETPDEGKMTRLAAASVIATALEWFDFLIYSTASALVFGHVFFPSLEGALGTIASFGTLAVGFIARPVGGIIAGALGDKFGRKGPLVASMIVMGLATTSIGLLPSHETIGIWAPILLVTARLVQGLGVGAQWGGATLLLTEHSPLKRRGFYGSLVQLGTVAGIIIGNAFFLCILLFVDEGAFIEWGWRVPFLSGILLVAVGIFVQMKIEETPVFKSMQAKAEAATAGTKMPRVSFLRALRLYWKQILQAAGAFFVVNGTFYIMISGMLSYGTANVGLSQTTMIMIVCLAVATQIFTIPYFGAWSDRHGRRKIFLLGTVLMAVWAFPFFWLVDTGNPFLVAAAIIVGLTLHAMMFGPQAALFAEMFPADVRYFGASLGFQLASVFAGGLAPMIMVSLIEATGTSASVSLYIIAMAVITFVAVYSIRERFQTNLHETAADIEERELREAGKLDVAAKPTTAEEAEHA</sequence>
<dbReference type="InterPro" id="IPR005829">
    <property type="entry name" value="Sugar_transporter_CS"/>
</dbReference>
<gene>
    <name evidence="10" type="ORF">GCM10010974_19660</name>
</gene>
<keyword evidence="5 8" id="KW-1133">Transmembrane helix</keyword>
<dbReference type="CDD" id="cd17369">
    <property type="entry name" value="MFS_ShiA_like"/>
    <property type="match status" value="1"/>
</dbReference>
<keyword evidence="4 8" id="KW-0812">Transmembrane</keyword>
<feature type="region of interest" description="Disordered" evidence="7">
    <location>
        <begin position="1"/>
        <end position="27"/>
    </location>
</feature>
<evidence type="ECO:0000256" key="8">
    <source>
        <dbReference type="SAM" id="Phobius"/>
    </source>
</evidence>